<name>A0A0B6Z7M4_9EUPU</name>
<sequence length="51" mass="5932">MRVQAAGLCGDFCFIHKFTRNEDELVEWFSLAQKLSNYGTTRSREVETMTN</sequence>
<reference evidence="1" key="1">
    <citation type="submission" date="2014-12" db="EMBL/GenBank/DDBJ databases">
        <title>Insight into the proteome of Arion vulgaris.</title>
        <authorList>
            <person name="Aradska J."/>
            <person name="Bulat T."/>
            <person name="Smidak R."/>
            <person name="Sarate P."/>
            <person name="Gangsoo J."/>
            <person name="Sialana F."/>
            <person name="Bilban M."/>
            <person name="Lubec G."/>
        </authorList>
    </citation>
    <scope>NUCLEOTIDE SEQUENCE</scope>
    <source>
        <tissue evidence="1">Skin</tissue>
    </source>
</reference>
<accession>A0A0B6Z7M4</accession>
<gene>
    <name evidence="1" type="primary">ORF49260</name>
</gene>
<protein>
    <submittedName>
        <fullName evidence="1">Uncharacterized protein</fullName>
    </submittedName>
</protein>
<dbReference type="EMBL" id="HACG01016865">
    <property type="protein sequence ID" value="CEK63730.1"/>
    <property type="molecule type" value="Transcribed_RNA"/>
</dbReference>
<dbReference type="AlphaFoldDB" id="A0A0B6Z7M4"/>
<proteinExistence type="predicted"/>
<organism evidence="1">
    <name type="scientific">Arion vulgaris</name>
    <dbReference type="NCBI Taxonomy" id="1028688"/>
    <lineage>
        <taxon>Eukaryota</taxon>
        <taxon>Metazoa</taxon>
        <taxon>Spiralia</taxon>
        <taxon>Lophotrochozoa</taxon>
        <taxon>Mollusca</taxon>
        <taxon>Gastropoda</taxon>
        <taxon>Heterobranchia</taxon>
        <taxon>Euthyneura</taxon>
        <taxon>Panpulmonata</taxon>
        <taxon>Eupulmonata</taxon>
        <taxon>Stylommatophora</taxon>
        <taxon>Helicina</taxon>
        <taxon>Arionoidea</taxon>
        <taxon>Arionidae</taxon>
        <taxon>Arion</taxon>
    </lineage>
</organism>
<evidence type="ECO:0000313" key="1">
    <source>
        <dbReference type="EMBL" id="CEK63730.1"/>
    </source>
</evidence>